<keyword evidence="2" id="KW-1185">Reference proteome</keyword>
<dbReference type="PROSITE" id="PS51257">
    <property type="entry name" value="PROKAR_LIPOPROTEIN"/>
    <property type="match status" value="1"/>
</dbReference>
<dbReference type="Proteomes" id="UP001141336">
    <property type="component" value="Unassembled WGS sequence"/>
</dbReference>
<gene>
    <name evidence="1" type="ORF">O0S09_04915</name>
</gene>
<dbReference type="RefSeq" id="WP_268922856.1">
    <property type="nucleotide sequence ID" value="NZ_JAPTGC010000005.1"/>
</dbReference>
<evidence type="ECO:0000313" key="1">
    <source>
        <dbReference type="EMBL" id="MCZ0862599.1"/>
    </source>
</evidence>
<name>A0ABT4ILG4_9EURY</name>
<reference evidence="1" key="1">
    <citation type="submission" date="2022-12" db="EMBL/GenBank/DDBJ databases">
        <title>Isolation and characterisation of novel Methanocorpusculum spp. from native Australian herbivores indicates the genus is ancestrally host-associated.</title>
        <authorList>
            <person name="Volmer J.G."/>
            <person name="Soo R.M."/>
            <person name="Evans P.N."/>
            <person name="Hoedt E.C."/>
            <person name="Astorga Alsina A.L."/>
            <person name="Woodcroft B.J."/>
            <person name="Tyson G.W."/>
            <person name="Hugenholtz P."/>
            <person name="Morrison M."/>
        </authorList>
    </citation>
    <scope>NUCLEOTIDE SEQUENCE</scope>
    <source>
        <strain evidence="1">CW153</strain>
    </source>
</reference>
<comment type="caution">
    <text evidence="1">The sequence shown here is derived from an EMBL/GenBank/DDBJ whole genome shotgun (WGS) entry which is preliminary data.</text>
</comment>
<dbReference type="EMBL" id="JAPTGC010000005">
    <property type="protein sequence ID" value="MCZ0862599.1"/>
    <property type="molecule type" value="Genomic_DNA"/>
</dbReference>
<organism evidence="1 2">
    <name type="scientific">Methanocorpusculum vombati</name>
    <dbReference type="NCBI Taxonomy" id="3002864"/>
    <lineage>
        <taxon>Archaea</taxon>
        <taxon>Methanobacteriati</taxon>
        <taxon>Methanobacteriota</taxon>
        <taxon>Stenosarchaea group</taxon>
        <taxon>Methanomicrobia</taxon>
        <taxon>Methanomicrobiales</taxon>
        <taxon>Methanocorpusculaceae</taxon>
        <taxon>Methanocorpusculum</taxon>
    </lineage>
</organism>
<protein>
    <recommendedName>
        <fullName evidence="3">DM13 domain-containing protein</fullName>
    </recommendedName>
</protein>
<evidence type="ECO:0008006" key="3">
    <source>
        <dbReference type="Google" id="ProtNLM"/>
    </source>
</evidence>
<evidence type="ECO:0000313" key="2">
    <source>
        <dbReference type="Proteomes" id="UP001141336"/>
    </source>
</evidence>
<proteinExistence type="predicted"/>
<accession>A0ABT4ILG4</accession>
<sequence length="307" mass="34503">MKISYLALSVSFILLIGIFASGCIGISDPSPVDIGTPTPSEPSPIPTPTPEIVPSIEDVPFYIPGYTTILPAMNPESNEFLAEYGPVTVPLGIKQSGRYAFLEFDNPIPDRGAEVVQLTFLVYGNEYTRILKNMHISGGKPDVYSYLGRINKSDESSEFFIHLGPGNKLTVDFPWRYTWIQCDTVQNNEFASATDNPLHLAYSASDVLPVVDPATVSEELKSKYDNNDLSLYQINKSDISEYDEVRTLGEDDYLRIPELRILVENELNHVEINRVKVSYDTFVDRAFPEYISPHKIYEIGGKYYHII</sequence>